<organism evidence="1 2">
    <name type="scientific">Brassica cretica</name>
    <name type="common">Mustard</name>
    <dbReference type="NCBI Taxonomy" id="69181"/>
    <lineage>
        <taxon>Eukaryota</taxon>
        <taxon>Viridiplantae</taxon>
        <taxon>Streptophyta</taxon>
        <taxon>Embryophyta</taxon>
        <taxon>Tracheophyta</taxon>
        <taxon>Spermatophyta</taxon>
        <taxon>Magnoliopsida</taxon>
        <taxon>eudicotyledons</taxon>
        <taxon>Gunneridae</taxon>
        <taxon>Pentapetalae</taxon>
        <taxon>rosids</taxon>
        <taxon>malvids</taxon>
        <taxon>Brassicales</taxon>
        <taxon>Brassicaceae</taxon>
        <taxon>Brassiceae</taxon>
        <taxon>Brassica</taxon>
    </lineage>
</organism>
<evidence type="ECO:0000313" key="1">
    <source>
        <dbReference type="EMBL" id="KAF2579347.1"/>
    </source>
</evidence>
<dbReference type="AlphaFoldDB" id="A0A8S9JDJ6"/>
<comment type="caution">
    <text evidence="1">The sequence shown here is derived from an EMBL/GenBank/DDBJ whole genome shotgun (WGS) entry which is preliminary data.</text>
</comment>
<gene>
    <name evidence="1" type="ORF">F2Q68_00002196</name>
</gene>
<dbReference type="Proteomes" id="UP000712281">
    <property type="component" value="Unassembled WGS sequence"/>
</dbReference>
<reference evidence="1" key="1">
    <citation type="submission" date="2019-12" db="EMBL/GenBank/DDBJ databases">
        <title>Genome sequencing and annotation of Brassica cretica.</title>
        <authorList>
            <person name="Studholme D.J."/>
            <person name="Sarris P.F."/>
        </authorList>
    </citation>
    <scope>NUCLEOTIDE SEQUENCE</scope>
    <source>
        <strain evidence="1">PFS-001/15</strain>
        <tissue evidence="1">Leaf</tissue>
    </source>
</reference>
<sequence>MTPVTPTKRILREDGTGNADAVGFLSLLLSVWIRSNMKWIEDSAYYQSFEKRSKLLHPLTRTISFRKMEWPQCVGKAGRRKQT</sequence>
<protein>
    <submittedName>
        <fullName evidence="1">Uncharacterized protein</fullName>
    </submittedName>
</protein>
<name>A0A8S9JDJ6_BRACR</name>
<dbReference type="EMBL" id="QGKW02001660">
    <property type="protein sequence ID" value="KAF2579347.1"/>
    <property type="molecule type" value="Genomic_DNA"/>
</dbReference>
<accession>A0A8S9JDJ6</accession>
<proteinExistence type="predicted"/>
<evidence type="ECO:0000313" key="2">
    <source>
        <dbReference type="Proteomes" id="UP000712281"/>
    </source>
</evidence>